<gene>
    <name evidence="1" type="ORF">MILVUS5_LOCUS7439</name>
</gene>
<organism evidence="1 2">
    <name type="scientific">Trifolium pratense</name>
    <name type="common">Red clover</name>
    <dbReference type="NCBI Taxonomy" id="57577"/>
    <lineage>
        <taxon>Eukaryota</taxon>
        <taxon>Viridiplantae</taxon>
        <taxon>Streptophyta</taxon>
        <taxon>Embryophyta</taxon>
        <taxon>Tracheophyta</taxon>
        <taxon>Spermatophyta</taxon>
        <taxon>Magnoliopsida</taxon>
        <taxon>eudicotyledons</taxon>
        <taxon>Gunneridae</taxon>
        <taxon>Pentapetalae</taxon>
        <taxon>rosids</taxon>
        <taxon>fabids</taxon>
        <taxon>Fabales</taxon>
        <taxon>Fabaceae</taxon>
        <taxon>Papilionoideae</taxon>
        <taxon>50 kb inversion clade</taxon>
        <taxon>NPAAA clade</taxon>
        <taxon>Hologalegina</taxon>
        <taxon>IRL clade</taxon>
        <taxon>Trifolieae</taxon>
        <taxon>Trifolium</taxon>
    </lineage>
</organism>
<sequence length="642" mass="70779">MSKQLFLLHKVLIFCVLALASAQSASNVKATYQLFNSEKSNNKWDLNTSNVFCAAQDGNKPLSWRSKYNWASFCGPIGPVGKAACGKCLNVTNTENRNTTSQIVRIVDKCNNGGLDLDITVFQKLDTFGNGKAQGYLMVDYEFVDCGIKNCNNCGPFLNVSTPKHAPKPTTLLDSVSVVRSVTVSPNCSRKNQFARNCSGNISKNSSIRLSPTPAPAPTPTFLPIPSSQGPDVVCNSTHCSVDNRSVTLPPTSLPPSPSSNFPLQFHRTTNGGHSSWKTKVVIGVGSVVMAALLMCITICCFRGKFRYRTKNDINITAFLKDHGALMQKRYKFSEIKKLTNSFKVKLGQGGFGVVYKGKLLNGSHVAVKILNASKGNGEEFINEVASITRTSHVNIVTLLGFCFEGNKKALVYEFMPNGSLDKFIYNKGLETIASLSWDKLYEIAKGIARGLEYLHRGCTTRILHFDIKPHNILLDENFCPKISDFGLAKLCPKKESIISMSDARGTMGYAAPELWNRHFGGVSHKSDVYSYGMMLLEMVGGRKNINADASHTSEIYFPHWVYNRLDLGSNLRPDGILDTDDDEIARRMIIVGLWCIQTFPSDRPTMSKVIEMLEVNMNSLQIPPKPLLSSPTRSISESSKT</sequence>
<keyword evidence="2" id="KW-1185">Reference proteome</keyword>
<comment type="caution">
    <text evidence="1">The sequence shown here is derived from an EMBL/GenBank/DDBJ whole genome shotgun (WGS) entry which is preliminary data.</text>
</comment>
<accession>A0ACB0IWR7</accession>
<protein>
    <submittedName>
        <fullName evidence="1">Uncharacterized protein</fullName>
    </submittedName>
</protein>
<reference evidence="1" key="1">
    <citation type="submission" date="2023-10" db="EMBL/GenBank/DDBJ databases">
        <authorList>
            <person name="Rodriguez Cubillos JULIANA M."/>
            <person name="De Vega J."/>
        </authorList>
    </citation>
    <scope>NUCLEOTIDE SEQUENCE</scope>
</reference>
<evidence type="ECO:0000313" key="2">
    <source>
        <dbReference type="Proteomes" id="UP001177021"/>
    </source>
</evidence>
<dbReference type="EMBL" id="CASHSV030000013">
    <property type="protein sequence ID" value="CAJ2637038.1"/>
    <property type="molecule type" value="Genomic_DNA"/>
</dbReference>
<evidence type="ECO:0000313" key="1">
    <source>
        <dbReference type="EMBL" id="CAJ2637038.1"/>
    </source>
</evidence>
<proteinExistence type="predicted"/>
<name>A0ACB0IWR7_TRIPR</name>
<dbReference type="Proteomes" id="UP001177021">
    <property type="component" value="Unassembled WGS sequence"/>
</dbReference>